<evidence type="ECO:0000313" key="2">
    <source>
        <dbReference type="Proteomes" id="UP001321473"/>
    </source>
</evidence>
<comment type="caution">
    <text evidence="1">The sequence shown here is derived from an EMBL/GenBank/DDBJ whole genome shotgun (WGS) entry which is preliminary data.</text>
</comment>
<reference evidence="1 2" key="1">
    <citation type="journal article" date="2023" name="Arcadia Sci">
        <title>De novo assembly of a long-read Amblyomma americanum tick genome.</title>
        <authorList>
            <person name="Chou S."/>
            <person name="Poskanzer K.E."/>
            <person name="Rollins M."/>
            <person name="Thuy-Boun P.S."/>
        </authorList>
    </citation>
    <scope>NUCLEOTIDE SEQUENCE [LARGE SCALE GENOMIC DNA]</scope>
    <source>
        <strain evidence="1">F_SG_1</strain>
        <tissue evidence="1">Salivary glands</tissue>
    </source>
</reference>
<proteinExistence type="predicted"/>
<organism evidence="1 2">
    <name type="scientific">Amblyomma americanum</name>
    <name type="common">Lone star tick</name>
    <dbReference type="NCBI Taxonomy" id="6943"/>
    <lineage>
        <taxon>Eukaryota</taxon>
        <taxon>Metazoa</taxon>
        <taxon>Ecdysozoa</taxon>
        <taxon>Arthropoda</taxon>
        <taxon>Chelicerata</taxon>
        <taxon>Arachnida</taxon>
        <taxon>Acari</taxon>
        <taxon>Parasitiformes</taxon>
        <taxon>Ixodida</taxon>
        <taxon>Ixodoidea</taxon>
        <taxon>Ixodidae</taxon>
        <taxon>Amblyomminae</taxon>
        <taxon>Amblyomma</taxon>
    </lineage>
</organism>
<accession>A0AAQ4ECI9</accession>
<sequence>MLATEGAGWAGGGAEACDCAHKSINACGDWTAWLDAEESSDACSQSITGTTSMSATGTTLVSDAWDSEPSRHSSSSKIVSETISCAGQLSCCADMVAACAWLL</sequence>
<evidence type="ECO:0000313" key="1">
    <source>
        <dbReference type="EMBL" id="KAK8772322.1"/>
    </source>
</evidence>
<dbReference type="AlphaFoldDB" id="A0AAQ4ECI9"/>
<name>A0AAQ4ECI9_AMBAM</name>
<dbReference type="Proteomes" id="UP001321473">
    <property type="component" value="Unassembled WGS sequence"/>
</dbReference>
<dbReference type="EMBL" id="JARKHS020018467">
    <property type="protein sequence ID" value="KAK8772322.1"/>
    <property type="molecule type" value="Genomic_DNA"/>
</dbReference>
<keyword evidence="2" id="KW-1185">Reference proteome</keyword>
<protein>
    <submittedName>
        <fullName evidence="1">Uncharacterized protein</fullName>
    </submittedName>
</protein>
<gene>
    <name evidence="1" type="ORF">V5799_024435</name>
</gene>